<evidence type="ECO:0000256" key="1">
    <source>
        <dbReference type="SAM" id="MobiDB-lite"/>
    </source>
</evidence>
<feature type="compositionally biased region" description="Basic and acidic residues" evidence="1">
    <location>
        <begin position="52"/>
        <end position="69"/>
    </location>
</feature>
<dbReference type="EMBL" id="JAJFAZ020000001">
    <property type="protein sequence ID" value="KAI5350444.1"/>
    <property type="molecule type" value="Genomic_DNA"/>
</dbReference>
<dbReference type="Proteomes" id="UP001054821">
    <property type="component" value="Chromosome 1"/>
</dbReference>
<evidence type="ECO:0000313" key="2">
    <source>
        <dbReference type="EMBL" id="KAI5350444.1"/>
    </source>
</evidence>
<dbReference type="AlphaFoldDB" id="A0AAD4ZLT9"/>
<sequence>MACIREAKYATYVDNSGQHVVNEVVHDSCIPWLVGSISSDQVLVLYYHDPTHKNELESEDKRQQQHSDDVGNEDEYEEEKEEEEEK</sequence>
<feature type="region of interest" description="Disordered" evidence="1">
    <location>
        <begin position="52"/>
        <end position="86"/>
    </location>
</feature>
<protein>
    <submittedName>
        <fullName evidence="2">Uncharacterized protein</fullName>
    </submittedName>
</protein>
<name>A0AAD4ZLT9_PRUDU</name>
<proteinExistence type="predicted"/>
<evidence type="ECO:0000313" key="3">
    <source>
        <dbReference type="Proteomes" id="UP001054821"/>
    </source>
</evidence>
<accession>A0AAD4ZLT9</accession>
<organism evidence="2 3">
    <name type="scientific">Prunus dulcis</name>
    <name type="common">Almond</name>
    <name type="synonym">Amygdalus dulcis</name>
    <dbReference type="NCBI Taxonomy" id="3755"/>
    <lineage>
        <taxon>Eukaryota</taxon>
        <taxon>Viridiplantae</taxon>
        <taxon>Streptophyta</taxon>
        <taxon>Embryophyta</taxon>
        <taxon>Tracheophyta</taxon>
        <taxon>Spermatophyta</taxon>
        <taxon>Magnoliopsida</taxon>
        <taxon>eudicotyledons</taxon>
        <taxon>Gunneridae</taxon>
        <taxon>Pentapetalae</taxon>
        <taxon>rosids</taxon>
        <taxon>fabids</taxon>
        <taxon>Rosales</taxon>
        <taxon>Rosaceae</taxon>
        <taxon>Amygdaloideae</taxon>
        <taxon>Amygdaleae</taxon>
        <taxon>Prunus</taxon>
    </lineage>
</organism>
<reference evidence="2 3" key="1">
    <citation type="journal article" date="2022" name="G3 (Bethesda)">
        <title>Whole-genome sequence and methylome profiling of the almond [Prunus dulcis (Mill.) D.A. Webb] cultivar 'Nonpareil'.</title>
        <authorList>
            <person name="D'Amico-Willman K.M."/>
            <person name="Ouma W.Z."/>
            <person name="Meulia T."/>
            <person name="Sideli G.M."/>
            <person name="Gradziel T.M."/>
            <person name="Fresnedo-Ramirez J."/>
        </authorList>
    </citation>
    <scope>NUCLEOTIDE SEQUENCE [LARGE SCALE GENOMIC DNA]</scope>
    <source>
        <strain evidence="2">Clone GOH B32 T37-40</strain>
    </source>
</reference>
<feature type="compositionally biased region" description="Acidic residues" evidence="1">
    <location>
        <begin position="70"/>
        <end position="86"/>
    </location>
</feature>
<keyword evidence="3" id="KW-1185">Reference proteome</keyword>
<gene>
    <name evidence="2" type="ORF">L3X38_003335</name>
</gene>
<comment type="caution">
    <text evidence="2">The sequence shown here is derived from an EMBL/GenBank/DDBJ whole genome shotgun (WGS) entry which is preliminary data.</text>
</comment>